<dbReference type="Proteomes" id="UP000789525">
    <property type="component" value="Unassembled WGS sequence"/>
</dbReference>
<comment type="caution">
    <text evidence="1">The sequence shown here is derived from an EMBL/GenBank/DDBJ whole genome shotgun (WGS) entry which is preliminary data.</text>
</comment>
<proteinExistence type="predicted"/>
<keyword evidence="2" id="KW-1185">Reference proteome</keyword>
<organism evidence="1 2">
    <name type="scientific">Acaulospora colombiana</name>
    <dbReference type="NCBI Taxonomy" id="27376"/>
    <lineage>
        <taxon>Eukaryota</taxon>
        <taxon>Fungi</taxon>
        <taxon>Fungi incertae sedis</taxon>
        <taxon>Mucoromycota</taxon>
        <taxon>Glomeromycotina</taxon>
        <taxon>Glomeromycetes</taxon>
        <taxon>Diversisporales</taxon>
        <taxon>Acaulosporaceae</taxon>
        <taxon>Acaulospora</taxon>
    </lineage>
</organism>
<name>A0ACA9L509_9GLOM</name>
<accession>A0ACA9L509</accession>
<evidence type="ECO:0000313" key="1">
    <source>
        <dbReference type="EMBL" id="CAG8511076.1"/>
    </source>
</evidence>
<protein>
    <submittedName>
        <fullName evidence="1">909_t:CDS:1</fullName>
    </submittedName>
</protein>
<sequence length="592" mass="68060">MESSRIIKKNEAGIRLEKLVFLHFRDIVTSKHLCRLCFKRGEILVNGKPAESTRLLREGDEIRLQINKSALEKDRLGMSVTLNFEDEYLAIVTKDAGVHMKGLKEGLSFALNNGVKIDSCEYTCINQLPRAVNGLIIVSKTMDIRNKLAKMLKLEEIKQRYRVIVHGKYEYSTSPNPNFEVHQVHLTRSTSGEGNYLTTLDVVINSCSETLASDIKKYFAKICHHIVGSNSCSKELKSCKDKGMMMALVEISLQHPVMEKRIIVKIEEPPKFETIRQRELRFYNKKRKEEIEELDRYGIKFSENHDSQIPIAYTTGEKEFFDLRFYVTKDTMIPRSSTEFLVHAALNVFHESDKFDFHNVKDNHGNQSFAILDIGTGSGSILISVLHSIITYFYRMTPNVPLNPLIFGIGLDININTLDVARRNAARHLDPLVNRSENLGEILKYDFIHADMSNLHNFIPLFNKDFNVLVCNPPYLDNSKDLHKDDKRLLEPREALFADEDGFKAYRLLFETLELSFTEGKNILRKDASVIVEVGSKMAEKVKKIFKGWNCVRSINDRQGFERCLIFRRYNGDSGLISNLEEAERKYIENAL</sequence>
<dbReference type="EMBL" id="CAJVPT010004695">
    <property type="protein sequence ID" value="CAG8511076.1"/>
    <property type="molecule type" value="Genomic_DNA"/>
</dbReference>
<evidence type="ECO:0000313" key="2">
    <source>
        <dbReference type="Proteomes" id="UP000789525"/>
    </source>
</evidence>
<reference evidence="1" key="1">
    <citation type="submission" date="2021-06" db="EMBL/GenBank/DDBJ databases">
        <authorList>
            <person name="Kallberg Y."/>
            <person name="Tangrot J."/>
            <person name="Rosling A."/>
        </authorList>
    </citation>
    <scope>NUCLEOTIDE SEQUENCE</scope>
    <source>
        <strain evidence="1">CL356</strain>
    </source>
</reference>
<gene>
    <name evidence="1" type="ORF">ACOLOM_LOCUS3221</name>
</gene>